<evidence type="ECO:0000313" key="3">
    <source>
        <dbReference type="Proteomes" id="UP000002218"/>
    </source>
</evidence>
<evidence type="ECO:0000256" key="1">
    <source>
        <dbReference type="SAM" id="Phobius"/>
    </source>
</evidence>
<sequence>MKIPGWVSLPRSTADLAILDRPEEPVDPTRGNTRLTAATGIVLVALLAVEAVTLLSVRQLLTLHVIVGALLIGPVVLKSASTAYRFTRYYSGAPTYRRKGPPPLPLRLLGPLIIVAALAVLGTGVALILVGPSGSGLLLTAHQTSFWFFVAFLAVHLLGHLWDAIVVSWRELRASLSGAAARRRRWRYLSIVLALVVGVAAATLLVPSTSPWTSRPAGHSATARP</sequence>
<name>C8XFQ5_NAKMY</name>
<feature type="transmembrane region" description="Helical" evidence="1">
    <location>
        <begin position="63"/>
        <end position="87"/>
    </location>
</feature>
<protein>
    <recommendedName>
        <fullName evidence="4">Cytochrome b561 bacterial/Ni-hydrogenase domain-containing protein</fullName>
    </recommendedName>
</protein>
<proteinExistence type="predicted"/>
<dbReference type="EMBL" id="CP001737">
    <property type="protein sequence ID" value="ACV78016.1"/>
    <property type="molecule type" value="Genomic_DNA"/>
</dbReference>
<dbReference type="HOGENOM" id="CLU_1228826_0_0_11"/>
<accession>C8XFQ5</accession>
<dbReference type="AlphaFoldDB" id="C8XFQ5"/>
<dbReference type="InParanoid" id="C8XFQ5"/>
<organism evidence="2 3">
    <name type="scientific">Nakamurella multipartita (strain ATCC 700099 / DSM 44233 / CIP 104796 / JCM 9543 / NBRC 105858 / Y-104)</name>
    <name type="common">Microsphaera multipartita</name>
    <dbReference type="NCBI Taxonomy" id="479431"/>
    <lineage>
        <taxon>Bacteria</taxon>
        <taxon>Bacillati</taxon>
        <taxon>Actinomycetota</taxon>
        <taxon>Actinomycetes</taxon>
        <taxon>Nakamurellales</taxon>
        <taxon>Nakamurellaceae</taxon>
        <taxon>Nakamurella</taxon>
    </lineage>
</organism>
<feature type="transmembrane region" description="Helical" evidence="1">
    <location>
        <begin position="146"/>
        <end position="167"/>
    </location>
</feature>
<evidence type="ECO:0000313" key="2">
    <source>
        <dbReference type="EMBL" id="ACV78016.1"/>
    </source>
</evidence>
<feature type="transmembrane region" description="Helical" evidence="1">
    <location>
        <begin position="35"/>
        <end position="57"/>
    </location>
</feature>
<gene>
    <name evidence="2" type="ordered locus">Namu_1625</name>
</gene>
<keyword evidence="1" id="KW-0472">Membrane</keyword>
<dbReference type="STRING" id="479431.Namu_1625"/>
<keyword evidence="1" id="KW-1133">Transmembrane helix</keyword>
<reference evidence="2 3" key="2">
    <citation type="journal article" date="2010" name="Stand. Genomic Sci.">
        <title>Complete genome sequence of Nakamurella multipartita type strain (Y-104).</title>
        <authorList>
            <person name="Tice H."/>
            <person name="Mayilraj S."/>
            <person name="Sims D."/>
            <person name="Lapidus A."/>
            <person name="Nolan M."/>
            <person name="Lucas S."/>
            <person name="Glavina Del Rio T."/>
            <person name="Copeland A."/>
            <person name="Cheng J.F."/>
            <person name="Meincke L."/>
            <person name="Bruce D."/>
            <person name="Goodwin L."/>
            <person name="Pitluck S."/>
            <person name="Ivanova N."/>
            <person name="Mavromatis K."/>
            <person name="Ovchinnikova G."/>
            <person name="Pati A."/>
            <person name="Chen A."/>
            <person name="Palaniappan K."/>
            <person name="Land M."/>
            <person name="Hauser L."/>
            <person name="Chang Y.J."/>
            <person name="Jeffries C.D."/>
            <person name="Detter J.C."/>
            <person name="Brettin T."/>
            <person name="Rohde M."/>
            <person name="Goker M."/>
            <person name="Bristow J."/>
            <person name="Eisen J.A."/>
            <person name="Markowitz V."/>
            <person name="Hugenholtz P."/>
            <person name="Kyrpides N.C."/>
            <person name="Klenk H.P."/>
            <person name="Chen F."/>
        </authorList>
    </citation>
    <scope>NUCLEOTIDE SEQUENCE [LARGE SCALE GENOMIC DNA]</scope>
    <source>
        <strain evidence="3">ATCC 700099 / DSM 44233 / CIP 104796 / JCM 9543 / NBRC 105858 / Y-104</strain>
    </source>
</reference>
<keyword evidence="3" id="KW-1185">Reference proteome</keyword>
<keyword evidence="1" id="KW-0812">Transmembrane</keyword>
<dbReference type="RefSeq" id="WP_015746920.1">
    <property type="nucleotide sequence ID" value="NC_013235.1"/>
</dbReference>
<dbReference type="OrthoDB" id="2376657at2"/>
<dbReference type="Proteomes" id="UP000002218">
    <property type="component" value="Chromosome"/>
</dbReference>
<dbReference type="KEGG" id="nml:Namu_1625"/>
<reference evidence="3" key="1">
    <citation type="submission" date="2009-09" db="EMBL/GenBank/DDBJ databases">
        <title>The complete genome of Nakamurella multipartita DSM 44233.</title>
        <authorList>
            <consortium name="US DOE Joint Genome Institute (JGI-PGF)"/>
            <person name="Lucas S."/>
            <person name="Copeland A."/>
            <person name="Lapidus A."/>
            <person name="Glavina del Rio T."/>
            <person name="Dalin E."/>
            <person name="Tice H."/>
            <person name="Bruce D."/>
            <person name="Goodwin L."/>
            <person name="Pitluck S."/>
            <person name="Kyrpides N."/>
            <person name="Mavromatis K."/>
            <person name="Ivanova N."/>
            <person name="Ovchinnikova G."/>
            <person name="Sims D."/>
            <person name="Meincke L."/>
            <person name="Brettin T."/>
            <person name="Detter J.C."/>
            <person name="Han C."/>
            <person name="Larimer F."/>
            <person name="Land M."/>
            <person name="Hauser L."/>
            <person name="Markowitz V."/>
            <person name="Cheng J.-F."/>
            <person name="Hugenholtz P."/>
            <person name="Woyke T."/>
            <person name="Wu D."/>
            <person name="Klenk H.-P."/>
            <person name="Eisen J.A."/>
        </authorList>
    </citation>
    <scope>NUCLEOTIDE SEQUENCE [LARGE SCALE GENOMIC DNA]</scope>
    <source>
        <strain evidence="3">ATCC 700099 / DSM 44233 / CIP 104796 / JCM 9543 / NBRC 105858 / Y-104</strain>
    </source>
</reference>
<evidence type="ECO:0008006" key="4">
    <source>
        <dbReference type="Google" id="ProtNLM"/>
    </source>
</evidence>
<feature type="transmembrane region" description="Helical" evidence="1">
    <location>
        <begin position="108"/>
        <end position="131"/>
    </location>
</feature>
<dbReference type="eggNOG" id="ENOG5032Y96">
    <property type="taxonomic scope" value="Bacteria"/>
</dbReference>
<feature type="transmembrane region" description="Helical" evidence="1">
    <location>
        <begin position="188"/>
        <end position="206"/>
    </location>
</feature>